<accession>C1E866</accession>
<dbReference type="PANTHER" id="PTHR43157">
    <property type="entry name" value="PHOSPHATIDYLINOSITOL-GLYCAN BIOSYNTHESIS CLASS F PROTEIN-RELATED"/>
    <property type="match status" value="1"/>
</dbReference>
<sequence>MGIKLGCKEDLSGKVAIVTGANTGIGLQTAKMLADAGAHVVLACRSAERARPAMKLVTEGPKASAEVIPLDLSDVESVKSFAAAFLKKHKTLDILVNNAGLNTTGAYKGPTTTKQGYEICMGTNYFGHFALTALLMPALRASPDARVVALSSVTTWFASNKYQNYVKGASKTKGNYAASKLACLAATIECQRRMDSKFPDNKVKFVAADPGFVASDVWRNYNVVFRTVAGALALDTAEGALCSVGCAAKVDIKPGALYMPFKGVKMSTLFGLNKRLAYDLGMPFLTRLFHGFASDKPAPKSKSKEATEKLWELSVEFCRDNDVGVDSVLLSV</sequence>
<dbReference type="EMBL" id="CP001327">
    <property type="protein sequence ID" value="ACO64460.1"/>
    <property type="molecule type" value="Genomic_DNA"/>
</dbReference>
<keyword evidence="4" id="KW-1185">Reference proteome</keyword>
<dbReference type="InterPro" id="IPR002347">
    <property type="entry name" value="SDR_fam"/>
</dbReference>
<dbReference type="eggNOG" id="KOG1208">
    <property type="taxonomic scope" value="Eukaryota"/>
</dbReference>
<dbReference type="GeneID" id="8244128"/>
<comment type="similarity">
    <text evidence="2">Belongs to the short-chain dehydrogenases/reductases (SDR) family.</text>
</comment>
<dbReference type="KEGG" id="mis:MICPUN_59265"/>
<keyword evidence="1" id="KW-0560">Oxidoreductase</keyword>
<dbReference type="SUPFAM" id="SSF51735">
    <property type="entry name" value="NAD(P)-binding Rossmann-fold domains"/>
    <property type="match status" value="1"/>
</dbReference>
<reference evidence="3 4" key="1">
    <citation type="journal article" date="2009" name="Science">
        <title>Green evolution and dynamic adaptations revealed by genomes of the marine picoeukaryotes Micromonas.</title>
        <authorList>
            <person name="Worden A.Z."/>
            <person name="Lee J.H."/>
            <person name="Mock T."/>
            <person name="Rouze P."/>
            <person name="Simmons M.P."/>
            <person name="Aerts A.L."/>
            <person name="Allen A.E."/>
            <person name="Cuvelier M.L."/>
            <person name="Derelle E."/>
            <person name="Everett M.V."/>
            <person name="Foulon E."/>
            <person name="Grimwood J."/>
            <person name="Gundlach H."/>
            <person name="Henrissat B."/>
            <person name="Napoli C."/>
            <person name="McDonald S.M."/>
            <person name="Parker M.S."/>
            <person name="Rombauts S."/>
            <person name="Salamov A."/>
            <person name="Von Dassow P."/>
            <person name="Badger J.H."/>
            <person name="Coutinho P.M."/>
            <person name="Demir E."/>
            <person name="Dubchak I."/>
            <person name="Gentemann C."/>
            <person name="Eikrem W."/>
            <person name="Gready J.E."/>
            <person name="John U."/>
            <person name="Lanier W."/>
            <person name="Lindquist E.A."/>
            <person name="Lucas S."/>
            <person name="Mayer K.F."/>
            <person name="Moreau H."/>
            <person name="Not F."/>
            <person name="Otillar R."/>
            <person name="Panaud O."/>
            <person name="Pangilinan J."/>
            <person name="Paulsen I."/>
            <person name="Piegu B."/>
            <person name="Poliakov A."/>
            <person name="Robbens S."/>
            <person name="Schmutz J."/>
            <person name="Toulza E."/>
            <person name="Wyss T."/>
            <person name="Zelensky A."/>
            <person name="Zhou K."/>
            <person name="Armbrust E.V."/>
            <person name="Bhattacharya D."/>
            <person name="Goodenough U.W."/>
            <person name="Van de Peer Y."/>
            <person name="Grigoriev I.V."/>
        </authorList>
    </citation>
    <scope>NUCLEOTIDE SEQUENCE [LARGE SCALE GENOMIC DNA]</scope>
    <source>
        <strain evidence="4">RCC299 / NOUM17</strain>
    </source>
</reference>
<dbReference type="OMA" id="VKSCEAY"/>
<gene>
    <name evidence="3" type="ORF">MICPUN_59265</name>
</gene>
<evidence type="ECO:0000256" key="2">
    <source>
        <dbReference type="RuleBase" id="RU000363"/>
    </source>
</evidence>
<evidence type="ECO:0000313" key="4">
    <source>
        <dbReference type="Proteomes" id="UP000002009"/>
    </source>
</evidence>
<dbReference type="OrthoDB" id="191139at2759"/>
<evidence type="ECO:0000256" key="1">
    <source>
        <dbReference type="ARBA" id="ARBA00023002"/>
    </source>
</evidence>
<protein>
    <submittedName>
        <fullName evidence="3">Uncharacterized protein</fullName>
    </submittedName>
</protein>
<dbReference type="PRINTS" id="PR00080">
    <property type="entry name" value="SDRFAMILY"/>
</dbReference>
<dbReference type="PANTHER" id="PTHR43157:SF31">
    <property type="entry name" value="PHOSPHATIDYLINOSITOL-GLYCAN BIOSYNTHESIS CLASS F PROTEIN"/>
    <property type="match status" value="1"/>
</dbReference>
<proteinExistence type="inferred from homology"/>
<dbReference type="AlphaFoldDB" id="C1E866"/>
<dbReference type="Proteomes" id="UP000002009">
    <property type="component" value="Chromosome 6"/>
</dbReference>
<dbReference type="GO" id="GO:0016491">
    <property type="term" value="F:oxidoreductase activity"/>
    <property type="evidence" value="ECO:0007669"/>
    <property type="project" value="UniProtKB-KW"/>
</dbReference>
<dbReference type="RefSeq" id="XP_002503202.1">
    <property type="nucleotide sequence ID" value="XM_002503156.1"/>
</dbReference>
<organism evidence="3 4">
    <name type="scientific">Micromonas commoda (strain RCC299 / NOUM17 / CCMP2709)</name>
    <name type="common">Picoplanktonic green alga</name>
    <dbReference type="NCBI Taxonomy" id="296587"/>
    <lineage>
        <taxon>Eukaryota</taxon>
        <taxon>Viridiplantae</taxon>
        <taxon>Chlorophyta</taxon>
        <taxon>Mamiellophyceae</taxon>
        <taxon>Mamiellales</taxon>
        <taxon>Mamiellaceae</taxon>
        <taxon>Micromonas</taxon>
    </lineage>
</organism>
<dbReference type="Gene3D" id="3.40.50.720">
    <property type="entry name" value="NAD(P)-binding Rossmann-like Domain"/>
    <property type="match status" value="1"/>
</dbReference>
<dbReference type="PRINTS" id="PR00081">
    <property type="entry name" value="GDHRDH"/>
</dbReference>
<name>C1E866_MICCC</name>
<dbReference type="Pfam" id="PF00106">
    <property type="entry name" value="adh_short"/>
    <property type="match status" value="1"/>
</dbReference>
<dbReference type="STRING" id="296587.C1E866"/>
<dbReference type="InterPro" id="IPR036291">
    <property type="entry name" value="NAD(P)-bd_dom_sf"/>
</dbReference>
<evidence type="ECO:0000313" key="3">
    <source>
        <dbReference type="EMBL" id="ACO64460.1"/>
    </source>
</evidence>
<dbReference type="InParanoid" id="C1E866"/>